<gene>
    <name evidence="2" type="ORF">VFPPC_12837</name>
</gene>
<organism evidence="2 3">
    <name type="scientific">Pochonia chlamydosporia 170</name>
    <dbReference type="NCBI Taxonomy" id="1380566"/>
    <lineage>
        <taxon>Eukaryota</taxon>
        <taxon>Fungi</taxon>
        <taxon>Dikarya</taxon>
        <taxon>Ascomycota</taxon>
        <taxon>Pezizomycotina</taxon>
        <taxon>Sordariomycetes</taxon>
        <taxon>Hypocreomycetidae</taxon>
        <taxon>Hypocreales</taxon>
        <taxon>Clavicipitaceae</taxon>
        <taxon>Pochonia</taxon>
    </lineage>
</organism>
<proteinExistence type="predicted"/>
<reference evidence="2 3" key="1">
    <citation type="journal article" date="2016" name="PLoS Pathog.">
        <title>Biosynthesis of antibiotic leucinostatins in bio-control fungus Purpureocillium lilacinum and their inhibition on phytophthora revealed by genome mining.</title>
        <authorList>
            <person name="Wang G."/>
            <person name="Liu Z."/>
            <person name="Lin R."/>
            <person name="Li E."/>
            <person name="Mao Z."/>
            <person name="Ling J."/>
            <person name="Yang Y."/>
            <person name="Yin W.B."/>
            <person name="Xie B."/>
        </authorList>
    </citation>
    <scope>NUCLEOTIDE SEQUENCE [LARGE SCALE GENOMIC DNA]</scope>
    <source>
        <strain evidence="2">170</strain>
    </source>
</reference>
<name>A0A179G4E6_METCM</name>
<accession>A0A179G4E6</accession>
<evidence type="ECO:0000256" key="1">
    <source>
        <dbReference type="SAM" id="SignalP"/>
    </source>
</evidence>
<protein>
    <submittedName>
        <fullName evidence="2">Uncharacterized protein</fullName>
    </submittedName>
</protein>
<keyword evidence="1" id="KW-0732">Signal</keyword>
<dbReference type="EMBL" id="LSBJ02000001">
    <property type="protein sequence ID" value="OAQ72726.1"/>
    <property type="molecule type" value="Genomic_DNA"/>
</dbReference>
<feature type="signal peptide" evidence="1">
    <location>
        <begin position="1"/>
        <end position="18"/>
    </location>
</feature>
<comment type="caution">
    <text evidence="2">The sequence shown here is derived from an EMBL/GenBank/DDBJ whole genome shotgun (WGS) entry which is preliminary data.</text>
</comment>
<keyword evidence="3" id="KW-1185">Reference proteome</keyword>
<evidence type="ECO:0000313" key="3">
    <source>
        <dbReference type="Proteomes" id="UP000078397"/>
    </source>
</evidence>
<evidence type="ECO:0000313" key="2">
    <source>
        <dbReference type="EMBL" id="OAQ72726.1"/>
    </source>
</evidence>
<feature type="chain" id="PRO_5008102321" evidence="1">
    <location>
        <begin position="19"/>
        <end position="164"/>
    </location>
</feature>
<dbReference type="KEGG" id="pchm:VFPPC_12837"/>
<dbReference type="Proteomes" id="UP000078397">
    <property type="component" value="Unassembled WGS sequence"/>
</dbReference>
<dbReference type="RefSeq" id="XP_018148809.1">
    <property type="nucleotide sequence ID" value="XM_018290614.1"/>
</dbReference>
<sequence length="164" mass="16731">MRLIQSFLLIGLVALAGAKKHPAGIVLSVPIMPRIPSQAKHNEVLQARSALSKPDASAIVSTTCLDTNQVIDAHDEAEAQLSICGGMPGSIQACQGAPSKTEGRARTALFSLSVGSGDSIVITKQLWLRCVHAARSACPTGSLSAVCAGGASSGGNVAFTLTKP</sequence>
<dbReference type="GeneID" id="28854608"/>
<dbReference type="AlphaFoldDB" id="A0A179G4E6"/>
<dbReference type="OrthoDB" id="2097653at2759"/>